<organism evidence="5 6">
    <name type="scientific">Tritonibacter aquimaris</name>
    <dbReference type="NCBI Taxonomy" id="2663379"/>
    <lineage>
        <taxon>Bacteria</taxon>
        <taxon>Pseudomonadati</taxon>
        <taxon>Pseudomonadota</taxon>
        <taxon>Alphaproteobacteria</taxon>
        <taxon>Rhodobacterales</taxon>
        <taxon>Paracoccaceae</taxon>
        <taxon>Tritonibacter</taxon>
    </lineage>
</organism>
<dbReference type="GO" id="GO:0022857">
    <property type="term" value="F:transmembrane transporter activity"/>
    <property type="evidence" value="ECO:0007669"/>
    <property type="project" value="InterPro"/>
</dbReference>
<dbReference type="InterPro" id="IPR003593">
    <property type="entry name" value="AAA+_ATPase"/>
</dbReference>
<dbReference type="PANTHER" id="PTHR42781:SF4">
    <property type="entry name" value="SPERMIDINE_PUTRESCINE IMPORT ATP-BINDING PROTEIN POTA"/>
    <property type="match status" value="1"/>
</dbReference>
<dbReference type="AlphaFoldDB" id="A0A844AWY5"/>
<comment type="caution">
    <text evidence="5">The sequence shown here is derived from an EMBL/GenBank/DDBJ whole genome shotgun (WGS) entry which is preliminary data.</text>
</comment>
<dbReference type="InterPro" id="IPR003439">
    <property type="entry name" value="ABC_transporter-like_ATP-bd"/>
</dbReference>
<dbReference type="PROSITE" id="PS50893">
    <property type="entry name" value="ABC_TRANSPORTER_2"/>
    <property type="match status" value="1"/>
</dbReference>
<dbReference type="InterPro" id="IPR013611">
    <property type="entry name" value="Transp-assoc_OB_typ2"/>
</dbReference>
<dbReference type="SUPFAM" id="SSF52540">
    <property type="entry name" value="P-loop containing nucleoside triphosphate hydrolases"/>
    <property type="match status" value="1"/>
</dbReference>
<dbReference type="GO" id="GO:0016887">
    <property type="term" value="F:ATP hydrolysis activity"/>
    <property type="evidence" value="ECO:0007669"/>
    <property type="project" value="InterPro"/>
</dbReference>
<dbReference type="FunFam" id="3.40.50.300:FF:000133">
    <property type="entry name" value="Spermidine/putrescine import ATP-binding protein PotA"/>
    <property type="match status" value="1"/>
</dbReference>
<reference evidence="5 6" key="1">
    <citation type="submission" date="2019-10" db="EMBL/GenBank/DDBJ databases">
        <title>Epibacterium sp. nov., isolated from seawater.</title>
        <authorList>
            <person name="Zhang X."/>
            <person name="Li N."/>
        </authorList>
    </citation>
    <scope>NUCLEOTIDE SEQUENCE [LARGE SCALE GENOMIC DNA]</scope>
    <source>
        <strain evidence="5 6">SM1969</strain>
    </source>
</reference>
<dbReference type="EMBL" id="WIXK01000015">
    <property type="protein sequence ID" value="MQY44407.1"/>
    <property type="molecule type" value="Genomic_DNA"/>
</dbReference>
<dbReference type="PROSITE" id="PS00211">
    <property type="entry name" value="ABC_TRANSPORTER_1"/>
    <property type="match status" value="1"/>
</dbReference>
<name>A0A844AWY5_9RHOB</name>
<protein>
    <submittedName>
        <fullName evidence="5">ATP-binding cassette domain-containing protein</fullName>
    </submittedName>
</protein>
<evidence type="ECO:0000256" key="3">
    <source>
        <dbReference type="ARBA" id="ARBA00022840"/>
    </source>
</evidence>
<dbReference type="InterPro" id="IPR017871">
    <property type="entry name" value="ABC_transporter-like_CS"/>
</dbReference>
<evidence type="ECO:0000256" key="2">
    <source>
        <dbReference type="ARBA" id="ARBA00022741"/>
    </source>
</evidence>
<accession>A0A844AWY5</accession>
<evidence type="ECO:0000313" key="6">
    <source>
        <dbReference type="Proteomes" id="UP000436694"/>
    </source>
</evidence>
<dbReference type="Gene3D" id="3.40.50.300">
    <property type="entry name" value="P-loop containing nucleotide triphosphate hydrolases"/>
    <property type="match status" value="1"/>
</dbReference>
<dbReference type="InterPro" id="IPR027417">
    <property type="entry name" value="P-loop_NTPase"/>
</dbReference>
<keyword evidence="3 5" id="KW-0067">ATP-binding</keyword>
<evidence type="ECO:0000259" key="4">
    <source>
        <dbReference type="PROSITE" id="PS50893"/>
    </source>
</evidence>
<dbReference type="Pfam" id="PF00005">
    <property type="entry name" value="ABC_tran"/>
    <property type="match status" value="1"/>
</dbReference>
<dbReference type="RefSeq" id="WP_153549292.1">
    <property type="nucleotide sequence ID" value="NZ_WIXK01000015.1"/>
</dbReference>
<dbReference type="Proteomes" id="UP000436694">
    <property type="component" value="Unassembled WGS sequence"/>
</dbReference>
<dbReference type="InterPro" id="IPR050093">
    <property type="entry name" value="ABC_SmlMolc_Importer"/>
</dbReference>
<gene>
    <name evidence="5" type="ORF">GG681_17325</name>
</gene>
<dbReference type="PANTHER" id="PTHR42781">
    <property type="entry name" value="SPERMIDINE/PUTRESCINE IMPORT ATP-BINDING PROTEIN POTA"/>
    <property type="match status" value="1"/>
</dbReference>
<feature type="domain" description="ABC transporter" evidence="4">
    <location>
        <begin position="5"/>
        <end position="235"/>
    </location>
</feature>
<proteinExistence type="predicted"/>
<dbReference type="Pfam" id="PF08402">
    <property type="entry name" value="TOBE_2"/>
    <property type="match status" value="1"/>
</dbReference>
<keyword evidence="1" id="KW-0813">Transport</keyword>
<evidence type="ECO:0000313" key="5">
    <source>
        <dbReference type="EMBL" id="MQY44407.1"/>
    </source>
</evidence>
<dbReference type="SUPFAM" id="SSF50331">
    <property type="entry name" value="MOP-like"/>
    <property type="match status" value="1"/>
</dbReference>
<dbReference type="InterPro" id="IPR008995">
    <property type="entry name" value="Mo/tungstate-bd_C_term_dom"/>
</dbReference>
<dbReference type="GO" id="GO:0043190">
    <property type="term" value="C:ATP-binding cassette (ABC) transporter complex"/>
    <property type="evidence" value="ECO:0007669"/>
    <property type="project" value="InterPro"/>
</dbReference>
<keyword evidence="6" id="KW-1185">Reference proteome</keyword>
<keyword evidence="2" id="KW-0547">Nucleotide-binding</keyword>
<dbReference type="SMART" id="SM00382">
    <property type="entry name" value="AAA"/>
    <property type="match status" value="1"/>
</dbReference>
<sequence length="357" mass="38391">MNEIIKIDAVTKSWGSVVGVDDVSFSVKEGEFVTLLGPSGCGKSTLLRMIGGFETPTDGRIWLDGEDVSFDPPNKRAVNMVFQDYALFPHMSVGRNVAYGLRVAGVSASDREARAIEALDLVGLADKANNMPHELSGGQRQRVALARAIVRKPKVLLLDEPLSALDANLREEMQVELRRLHTKVGLTFIMVTHDQDEALAMADRVIVMRAGSVIQDGTPDELYDQPNSPYVAGFIGASNLFTSQVSGNTVDCFGQVLELPSALTTQSGGTFGFRPEKVRLLAANEPAGPNVLTGTVREVLYHGASARMVVVLGGGEITATCPIQTLSGRKLLPSEGSTVRLEVPSDRLMHFAQEAAE</sequence>
<dbReference type="GO" id="GO:0015847">
    <property type="term" value="P:putrescine transport"/>
    <property type="evidence" value="ECO:0007669"/>
    <property type="project" value="UniProtKB-ARBA"/>
</dbReference>
<evidence type="ECO:0000256" key="1">
    <source>
        <dbReference type="ARBA" id="ARBA00022448"/>
    </source>
</evidence>
<dbReference type="GO" id="GO:0005524">
    <property type="term" value="F:ATP binding"/>
    <property type="evidence" value="ECO:0007669"/>
    <property type="project" value="UniProtKB-KW"/>
</dbReference>